<protein>
    <recommendedName>
        <fullName evidence="6">MFS transporter</fullName>
    </recommendedName>
</protein>
<dbReference type="RefSeq" id="WP_279447430.1">
    <property type="nucleotide sequence ID" value="NZ_JAZBJM010000001.1"/>
</dbReference>
<name>A0AB35YP03_9FLAO</name>
<evidence type="ECO:0000313" key="2">
    <source>
        <dbReference type="EMBL" id="MEM0517306.1"/>
    </source>
</evidence>
<dbReference type="AlphaFoldDB" id="A0AB35YP03"/>
<feature type="transmembrane region" description="Helical" evidence="1">
    <location>
        <begin position="97"/>
        <end position="114"/>
    </location>
</feature>
<proteinExistence type="predicted"/>
<keyword evidence="1" id="KW-0472">Membrane</keyword>
<organism evidence="2 4">
    <name type="scientific">Aequorivita flava</name>
    <dbReference type="NCBI Taxonomy" id="3114371"/>
    <lineage>
        <taxon>Bacteria</taxon>
        <taxon>Pseudomonadati</taxon>
        <taxon>Bacteroidota</taxon>
        <taxon>Flavobacteriia</taxon>
        <taxon>Flavobacteriales</taxon>
        <taxon>Flavobacteriaceae</taxon>
        <taxon>Aequorivita</taxon>
    </lineage>
</organism>
<sequence>MSHITPAFTPKSFLKTISIIHFALVMGVSLFIIVMYLQSENQNFSIDYMEDSMIFVVPIIAVVCILIANFLYTNMLKALTKKVTLKEKLSGFQTASLVKYALLEAPAFLAIVAFINKGNQYFLIISLILLGWLLVQKPSRDRIETDLQLEGKLKSEFQQEEKPLL</sequence>
<evidence type="ECO:0008006" key="6">
    <source>
        <dbReference type="Google" id="ProtNLM"/>
    </source>
</evidence>
<evidence type="ECO:0000313" key="3">
    <source>
        <dbReference type="EMBL" id="MEM0571953.1"/>
    </source>
</evidence>
<feature type="transmembrane region" description="Helical" evidence="1">
    <location>
        <begin position="120"/>
        <end position="135"/>
    </location>
</feature>
<keyword evidence="1" id="KW-1133">Transmembrane helix</keyword>
<reference evidence="2 5" key="1">
    <citation type="submission" date="2024-01" db="EMBL/GenBank/DDBJ databases">
        <title>Aequorivita flavus sp. nov., isolated from deep-sea sediment.</title>
        <authorList>
            <person name="Chen X."/>
        </authorList>
    </citation>
    <scope>NUCLEOTIDE SEQUENCE</scope>
    <source>
        <strain evidence="2">MCCC 1A16923</strain>
        <strain evidence="3 5">MCCC 1A16935</strain>
    </source>
</reference>
<comment type="caution">
    <text evidence="2">The sequence shown here is derived from an EMBL/GenBank/DDBJ whole genome shotgun (WGS) entry which is preliminary data.</text>
</comment>
<evidence type="ECO:0000256" key="1">
    <source>
        <dbReference type="SAM" id="Phobius"/>
    </source>
</evidence>
<dbReference type="Proteomes" id="UP001388259">
    <property type="component" value="Unassembled WGS sequence"/>
</dbReference>
<keyword evidence="5" id="KW-1185">Reference proteome</keyword>
<feature type="transmembrane region" description="Helical" evidence="1">
    <location>
        <begin position="12"/>
        <end position="34"/>
    </location>
</feature>
<gene>
    <name evidence="3" type="ORF">VZD24_00365</name>
    <name evidence="2" type="ORF">VZD85_02995</name>
</gene>
<dbReference type="EMBL" id="JBANCF010000001">
    <property type="protein sequence ID" value="MEM0571953.1"/>
    <property type="molecule type" value="Genomic_DNA"/>
</dbReference>
<feature type="transmembrane region" description="Helical" evidence="1">
    <location>
        <begin position="54"/>
        <end position="76"/>
    </location>
</feature>
<accession>A0AB35YP03</accession>
<evidence type="ECO:0000313" key="4">
    <source>
        <dbReference type="Proteomes" id="UP001388259"/>
    </source>
</evidence>
<dbReference type="EMBL" id="JAZBJM010000001">
    <property type="protein sequence ID" value="MEM0517306.1"/>
    <property type="molecule type" value="Genomic_DNA"/>
</dbReference>
<evidence type="ECO:0000313" key="5">
    <source>
        <dbReference type="Proteomes" id="UP001390963"/>
    </source>
</evidence>
<keyword evidence="1" id="KW-0812">Transmembrane</keyword>
<dbReference type="Proteomes" id="UP001390963">
    <property type="component" value="Unassembled WGS sequence"/>
</dbReference>